<evidence type="ECO:0000256" key="3">
    <source>
        <dbReference type="SAM" id="MobiDB-lite"/>
    </source>
</evidence>
<dbReference type="InterPro" id="IPR018511">
    <property type="entry name" value="Hemolysin-typ_Ca-bd_CS"/>
</dbReference>
<feature type="signal peptide" evidence="4">
    <location>
        <begin position="1"/>
        <end position="19"/>
    </location>
</feature>
<dbReference type="AlphaFoldDB" id="A0A2T8HV22"/>
<name>A0A2T8HV22_9RHOB</name>
<dbReference type="Pfam" id="PF00353">
    <property type="entry name" value="HemolysinCabind"/>
    <property type="match status" value="3"/>
</dbReference>
<dbReference type="PANTHER" id="PTHR38340:SF1">
    <property type="entry name" value="S-LAYER PROTEIN"/>
    <property type="match status" value="1"/>
</dbReference>
<keyword evidence="6" id="KW-1185">Reference proteome</keyword>
<dbReference type="EMBL" id="QDKM01000003">
    <property type="protein sequence ID" value="PVH29274.1"/>
    <property type="molecule type" value="Genomic_DNA"/>
</dbReference>
<sequence length="363" mass="34997">MWMFLGLIGVVMASSVADAFMGSGARDAEDPDDAGNGAGGMQPAGGSGTETGGHVQDLLQALAEEDAAESVSDPAAVHQPTVLDDGAEPSWYEEEFLSTDTPLPPPVDSVAVVAGDGPPTAGGAGNDTIIGGGADDWIDGLDGDDSLIGGGGNDTLIGGTGADILFGGAGGDDLSAGAGGGILAGEAGDDRLTGGAEADLLFGGSGDDTLSGGWGNDMLAGGTGADLLMGGAGDDTLLGYTPDADGSDIDGADFLNAGAGDDFLVLGSGDIASGGGGADTFVLGSWIDPEAPAQISDFDPAEDSLVVAYSANGVSPDVSSSYDSEAGALLVYADGNLLAVLPGVKALASETLSMMPVSGGGAS</sequence>
<evidence type="ECO:0000256" key="1">
    <source>
        <dbReference type="ARBA" id="ARBA00004613"/>
    </source>
</evidence>
<keyword evidence="2" id="KW-0964">Secreted</keyword>
<gene>
    <name evidence="5" type="ORF">DDE20_09695</name>
</gene>
<dbReference type="PRINTS" id="PR00313">
    <property type="entry name" value="CABNDNGRPT"/>
</dbReference>
<feature type="region of interest" description="Disordered" evidence="3">
    <location>
        <begin position="24"/>
        <end position="53"/>
    </location>
</feature>
<feature type="chain" id="PRO_5015495262" evidence="4">
    <location>
        <begin position="20"/>
        <end position="363"/>
    </location>
</feature>
<organism evidence="5 6">
    <name type="scientific">Pararhodobacter oceanensis</name>
    <dbReference type="NCBI Taxonomy" id="2172121"/>
    <lineage>
        <taxon>Bacteria</taxon>
        <taxon>Pseudomonadati</taxon>
        <taxon>Pseudomonadota</taxon>
        <taxon>Alphaproteobacteria</taxon>
        <taxon>Rhodobacterales</taxon>
        <taxon>Paracoccaceae</taxon>
        <taxon>Pararhodobacter</taxon>
    </lineage>
</organism>
<dbReference type="InterPro" id="IPR001343">
    <property type="entry name" value="Hemolysn_Ca-bd"/>
</dbReference>
<evidence type="ECO:0000313" key="6">
    <source>
        <dbReference type="Proteomes" id="UP000245911"/>
    </source>
</evidence>
<reference evidence="5 6" key="1">
    <citation type="submission" date="2018-04" db="EMBL/GenBank/DDBJ databases">
        <title>Pararhodobacter oceanense sp. nov., isolated from marine intertidal sediment.</title>
        <authorList>
            <person name="Wang X.-L."/>
            <person name="Du Z.-J."/>
        </authorList>
    </citation>
    <scope>NUCLEOTIDE SEQUENCE [LARGE SCALE GENOMIC DNA]</scope>
    <source>
        <strain evidence="5 6">AM505</strain>
    </source>
</reference>
<dbReference type="GO" id="GO:0005509">
    <property type="term" value="F:calcium ion binding"/>
    <property type="evidence" value="ECO:0007669"/>
    <property type="project" value="InterPro"/>
</dbReference>
<evidence type="ECO:0000256" key="2">
    <source>
        <dbReference type="ARBA" id="ARBA00022525"/>
    </source>
</evidence>
<dbReference type="SUPFAM" id="SSF51120">
    <property type="entry name" value="beta-Roll"/>
    <property type="match status" value="3"/>
</dbReference>
<accession>A0A2T8HV22</accession>
<dbReference type="PANTHER" id="PTHR38340">
    <property type="entry name" value="S-LAYER PROTEIN"/>
    <property type="match status" value="1"/>
</dbReference>
<protein>
    <submittedName>
        <fullName evidence="5">Type I secretion protein</fullName>
    </submittedName>
</protein>
<evidence type="ECO:0000313" key="5">
    <source>
        <dbReference type="EMBL" id="PVH29274.1"/>
    </source>
</evidence>
<evidence type="ECO:0000256" key="4">
    <source>
        <dbReference type="SAM" id="SignalP"/>
    </source>
</evidence>
<keyword evidence="4" id="KW-0732">Signal</keyword>
<feature type="compositionally biased region" description="Gly residues" evidence="3">
    <location>
        <begin position="36"/>
        <end position="51"/>
    </location>
</feature>
<comment type="caution">
    <text evidence="5">The sequence shown here is derived from an EMBL/GenBank/DDBJ whole genome shotgun (WGS) entry which is preliminary data.</text>
</comment>
<comment type="subcellular location">
    <subcellularLocation>
        <location evidence="1">Secreted</location>
    </subcellularLocation>
</comment>
<dbReference type="Gene3D" id="2.150.10.10">
    <property type="entry name" value="Serralysin-like metalloprotease, C-terminal"/>
    <property type="match status" value="2"/>
</dbReference>
<dbReference type="OrthoDB" id="7801966at2"/>
<dbReference type="Proteomes" id="UP000245911">
    <property type="component" value="Unassembled WGS sequence"/>
</dbReference>
<feature type="region of interest" description="Disordered" evidence="3">
    <location>
        <begin position="65"/>
        <end position="88"/>
    </location>
</feature>
<proteinExistence type="predicted"/>
<dbReference type="PROSITE" id="PS00330">
    <property type="entry name" value="HEMOLYSIN_CALCIUM"/>
    <property type="match status" value="5"/>
</dbReference>
<dbReference type="InterPro" id="IPR050557">
    <property type="entry name" value="RTX_toxin/Mannuronan_C5-epim"/>
</dbReference>
<dbReference type="InterPro" id="IPR011049">
    <property type="entry name" value="Serralysin-like_metalloprot_C"/>
</dbReference>
<dbReference type="GO" id="GO:0005576">
    <property type="term" value="C:extracellular region"/>
    <property type="evidence" value="ECO:0007669"/>
    <property type="project" value="UniProtKB-SubCell"/>
</dbReference>